<reference evidence="1 2" key="1">
    <citation type="submission" date="2017-06" db="EMBL/GenBank/DDBJ databases">
        <title>Complete genome sequence of Nitrospirillum amazonense strain CBAmC, an endophytic nitrogen-fixing and plant growth-promoting bacterium, isolated from sugarcane.</title>
        <authorList>
            <person name="Schwab S."/>
            <person name="dos Santos Teixeira K.R."/>
            <person name="Simoes Araujo J.L."/>
            <person name="Soares Vidal M."/>
            <person name="Borges de Freitas H.R."/>
            <person name="Rivello Crivelaro A.L."/>
            <person name="Bueno de Camargo Nunes A."/>
            <person name="dos Santos C.M."/>
            <person name="Palmeira da Silva Rosa D."/>
            <person name="da Silva Padilha D."/>
            <person name="da Silva E."/>
            <person name="Araujo Terra L."/>
            <person name="Soares Mendes V."/>
            <person name="Farinelli L."/>
            <person name="Magalhaes Cruz L."/>
            <person name="Baldani J.I."/>
        </authorList>
    </citation>
    <scope>NUCLEOTIDE SEQUENCE [LARGE SCALE GENOMIC DNA]</scope>
    <source>
        <strain evidence="1 2">CBAmC</strain>
    </source>
</reference>
<protein>
    <submittedName>
        <fullName evidence="1">Uncharacterized protein</fullName>
    </submittedName>
</protein>
<dbReference type="KEGG" id="nao:Y958_06175"/>
<dbReference type="AlphaFoldDB" id="A0A248JQD1"/>
<evidence type="ECO:0000313" key="2">
    <source>
        <dbReference type="Proteomes" id="UP000197153"/>
    </source>
</evidence>
<dbReference type="RefSeq" id="WP_088871306.1">
    <property type="nucleotide sequence ID" value="NZ_CP022110.1"/>
</dbReference>
<accession>A0A248JQD1</accession>
<gene>
    <name evidence="1" type="ORF">Y958_06175</name>
</gene>
<name>A0A248JQD1_9PROT</name>
<dbReference type="EMBL" id="CP022110">
    <property type="protein sequence ID" value="ASG20444.1"/>
    <property type="molecule type" value="Genomic_DNA"/>
</dbReference>
<organism evidence="1 2">
    <name type="scientific">Nitrospirillum viridazoti CBAmc</name>
    <dbReference type="NCBI Taxonomy" id="1441467"/>
    <lineage>
        <taxon>Bacteria</taxon>
        <taxon>Pseudomonadati</taxon>
        <taxon>Pseudomonadota</taxon>
        <taxon>Alphaproteobacteria</taxon>
        <taxon>Rhodospirillales</taxon>
        <taxon>Azospirillaceae</taxon>
        <taxon>Nitrospirillum</taxon>
        <taxon>Nitrospirillum viridazoti</taxon>
    </lineage>
</organism>
<dbReference type="Proteomes" id="UP000197153">
    <property type="component" value="Chromosome 1"/>
</dbReference>
<sequence>MEQAIVTVQNLAGLAQSAQAGLPLGKDALLFGEDGTVRLNRDRSPSRHHFCLDGLLFHVSITPQDESTLFQIWAEVGFLPYTIEAPEKRAKLQSILRATASLRTARFIVDEQQKVLVLSQQDVPGHVSLTDLMYETVQFIQEARPYLRIFGSYL</sequence>
<proteinExistence type="predicted"/>
<evidence type="ECO:0000313" key="1">
    <source>
        <dbReference type="EMBL" id="ASG20444.1"/>
    </source>
</evidence>
<keyword evidence="2" id="KW-1185">Reference proteome</keyword>